<protein>
    <submittedName>
        <fullName evidence="3">Uncharacterized protein</fullName>
    </submittedName>
</protein>
<reference evidence="2" key="1">
    <citation type="submission" date="2025-05" db="UniProtKB">
        <authorList>
            <consortium name="RefSeq"/>
        </authorList>
    </citation>
    <scope>NUCLEOTIDE SEQUENCE [LARGE SCALE GENOMIC DNA]</scope>
</reference>
<feature type="region of interest" description="Disordered" evidence="1">
    <location>
        <begin position="1"/>
        <end position="110"/>
    </location>
</feature>
<evidence type="ECO:0000256" key="1">
    <source>
        <dbReference type="SAM" id="MobiDB-lite"/>
    </source>
</evidence>
<feature type="compositionally biased region" description="Polar residues" evidence="1">
    <location>
        <begin position="17"/>
        <end position="33"/>
    </location>
</feature>
<evidence type="ECO:0000313" key="3">
    <source>
        <dbReference type="RefSeq" id="XP_070628263.1"/>
    </source>
</evidence>
<gene>
    <name evidence="3" type="primary">LOC109564124</name>
</gene>
<keyword evidence="2" id="KW-1185">Reference proteome</keyword>
<accession>A0ABM4QY83</accession>
<dbReference type="Proteomes" id="UP001652663">
    <property type="component" value="Chromosome 1"/>
</dbReference>
<dbReference type="RefSeq" id="XP_070628263.1">
    <property type="nucleotide sequence ID" value="XM_070772162.1"/>
</dbReference>
<proteinExistence type="predicted"/>
<reference evidence="3" key="2">
    <citation type="submission" date="2025-08" db="UniProtKB">
        <authorList>
            <consortium name="RefSeq"/>
        </authorList>
    </citation>
    <scope>IDENTIFICATION</scope>
    <source>
        <tissue evidence="3">Blood</tissue>
    </source>
</reference>
<sequence>MPFSDPSVSGGYRLFNKTEQPQPLFPTNTTLLQTPDYGILQGAPLTSPGPGPPRSARPAAGRQNAGGARVSRGFAGPEGTGRGGSSTAGRRAHHRAGSREAGAEAAGRRRPALLSARDVGCLREHPGRALAGPRLPPLSWHRPARCAGPRARPLPAVRPRAPRLLRLNRAAPGGLGGGEARKTPMLQFPRAGIMSEILPWTFPGSLILYSQTLSCGTYRKCIPKPSAARHKRFNIFYQGLPYLPQKELRMLLS</sequence>
<organism evidence="2 3">
    <name type="scientific">Bos indicus</name>
    <name type="common">Zebu</name>
    <dbReference type="NCBI Taxonomy" id="9915"/>
    <lineage>
        <taxon>Eukaryota</taxon>
        <taxon>Metazoa</taxon>
        <taxon>Chordata</taxon>
        <taxon>Craniata</taxon>
        <taxon>Vertebrata</taxon>
        <taxon>Euteleostomi</taxon>
        <taxon>Mammalia</taxon>
        <taxon>Eutheria</taxon>
        <taxon>Laurasiatheria</taxon>
        <taxon>Artiodactyla</taxon>
        <taxon>Ruminantia</taxon>
        <taxon>Pecora</taxon>
        <taxon>Bovidae</taxon>
        <taxon>Bovinae</taxon>
        <taxon>Bos</taxon>
    </lineage>
</organism>
<evidence type="ECO:0000313" key="2">
    <source>
        <dbReference type="Proteomes" id="UP001652663"/>
    </source>
</evidence>
<name>A0ABM4QY83_BOSIN</name>
<feature type="compositionally biased region" description="Gly residues" evidence="1">
    <location>
        <begin position="76"/>
        <end position="86"/>
    </location>
</feature>
<dbReference type="GeneID" id="109564124"/>